<dbReference type="EMBL" id="JAATEP010000012">
    <property type="protein sequence ID" value="NJP91627.1"/>
    <property type="molecule type" value="Genomic_DNA"/>
</dbReference>
<dbReference type="RefSeq" id="WP_168010951.1">
    <property type="nucleotide sequence ID" value="NZ_JAATEP010000012.1"/>
</dbReference>
<evidence type="ECO:0000313" key="3">
    <source>
        <dbReference type="Proteomes" id="UP000696294"/>
    </source>
</evidence>
<keyword evidence="1" id="KW-0812">Transmembrane</keyword>
<comment type="caution">
    <text evidence="2">The sequence shown here is derived from an EMBL/GenBank/DDBJ whole genome shotgun (WGS) entry which is preliminary data.</text>
</comment>
<organism evidence="2 3">
    <name type="scientific">Nonomuraea composti</name>
    <dbReference type="NCBI Taxonomy" id="2720023"/>
    <lineage>
        <taxon>Bacteria</taxon>
        <taxon>Bacillati</taxon>
        <taxon>Actinomycetota</taxon>
        <taxon>Actinomycetes</taxon>
        <taxon>Streptosporangiales</taxon>
        <taxon>Streptosporangiaceae</taxon>
        <taxon>Nonomuraea</taxon>
    </lineage>
</organism>
<sequence length="171" mass="18821">MDSAATALVRSDRRSSPTRIIHALMTLCFLVSISGCEVPWLAGVRLEADAAAVREVSSIGDVIARTSQELQYERTVQVIQLLIVDVGASSFSEALDVTRDRLQRHGWVDNATSSDGFSMKSPKWKKIIVTATSLNTLEPYHAKSRPDITKAIKESLVGPHVYILIDITQLE</sequence>
<protein>
    <submittedName>
        <fullName evidence="2">Uncharacterized protein</fullName>
    </submittedName>
</protein>
<name>A0ABX1B536_9ACTN</name>
<keyword evidence="1" id="KW-0472">Membrane</keyword>
<keyword evidence="3" id="KW-1185">Reference proteome</keyword>
<evidence type="ECO:0000256" key="1">
    <source>
        <dbReference type="SAM" id="Phobius"/>
    </source>
</evidence>
<evidence type="ECO:0000313" key="2">
    <source>
        <dbReference type="EMBL" id="NJP91627.1"/>
    </source>
</evidence>
<dbReference type="Proteomes" id="UP000696294">
    <property type="component" value="Unassembled WGS sequence"/>
</dbReference>
<gene>
    <name evidence="2" type="ORF">HCN51_19550</name>
</gene>
<feature type="transmembrane region" description="Helical" evidence="1">
    <location>
        <begin position="20"/>
        <end position="42"/>
    </location>
</feature>
<keyword evidence="1" id="KW-1133">Transmembrane helix</keyword>
<accession>A0ABX1B536</accession>
<reference evidence="2 3" key="1">
    <citation type="submission" date="2020-03" db="EMBL/GenBank/DDBJ databases">
        <title>WGS of actinomycetes isolated from Thailand.</title>
        <authorList>
            <person name="Thawai C."/>
        </authorList>
    </citation>
    <scope>NUCLEOTIDE SEQUENCE [LARGE SCALE GENOMIC DNA]</scope>
    <source>
        <strain evidence="2 3">FMUSA5-5</strain>
    </source>
</reference>
<proteinExistence type="predicted"/>